<gene>
    <name evidence="5" type="ORF">MKW98_020447</name>
</gene>
<evidence type="ECO:0000256" key="1">
    <source>
        <dbReference type="ARBA" id="ARBA00008668"/>
    </source>
</evidence>
<dbReference type="Gene3D" id="3.40.50.1110">
    <property type="entry name" value="SGNH hydrolase"/>
    <property type="match status" value="1"/>
</dbReference>
<dbReference type="InterPro" id="IPR051058">
    <property type="entry name" value="GDSL_Est/Lipase"/>
</dbReference>
<keyword evidence="4" id="KW-0472">Membrane</keyword>
<keyword evidence="4" id="KW-0812">Transmembrane</keyword>
<evidence type="ECO:0000256" key="4">
    <source>
        <dbReference type="SAM" id="Phobius"/>
    </source>
</evidence>
<organism evidence="5 6">
    <name type="scientific">Papaver atlanticum</name>
    <dbReference type="NCBI Taxonomy" id="357466"/>
    <lineage>
        <taxon>Eukaryota</taxon>
        <taxon>Viridiplantae</taxon>
        <taxon>Streptophyta</taxon>
        <taxon>Embryophyta</taxon>
        <taxon>Tracheophyta</taxon>
        <taxon>Spermatophyta</taxon>
        <taxon>Magnoliopsida</taxon>
        <taxon>Ranunculales</taxon>
        <taxon>Papaveraceae</taxon>
        <taxon>Papaveroideae</taxon>
        <taxon>Papaver</taxon>
    </lineage>
</organism>
<keyword evidence="4" id="KW-1133">Transmembrane helix</keyword>
<evidence type="ECO:0000256" key="3">
    <source>
        <dbReference type="ARBA" id="ARBA00022963"/>
    </source>
</evidence>
<dbReference type="Pfam" id="PF00657">
    <property type="entry name" value="Lipase_GDSL"/>
    <property type="match status" value="1"/>
</dbReference>
<keyword evidence="2" id="KW-0378">Hydrolase</keyword>
<comment type="caution">
    <text evidence="5">The sequence shown here is derived from an EMBL/GenBank/DDBJ whole genome shotgun (WGS) entry which is preliminary data.</text>
</comment>
<dbReference type="InterPro" id="IPR036514">
    <property type="entry name" value="SGNH_hydro_sf"/>
</dbReference>
<evidence type="ECO:0000313" key="5">
    <source>
        <dbReference type="EMBL" id="KAI3835331.1"/>
    </source>
</evidence>
<evidence type="ECO:0000256" key="2">
    <source>
        <dbReference type="ARBA" id="ARBA00022801"/>
    </source>
</evidence>
<dbReference type="EMBL" id="JAJJMB010017752">
    <property type="protein sequence ID" value="KAI3835331.1"/>
    <property type="molecule type" value="Genomic_DNA"/>
</dbReference>
<name>A0AAD4RVL9_9MAGN</name>
<keyword evidence="3" id="KW-0443">Lipid metabolism</keyword>
<dbReference type="GO" id="GO:0016788">
    <property type="term" value="F:hydrolase activity, acting on ester bonds"/>
    <property type="evidence" value="ECO:0007669"/>
    <property type="project" value="InterPro"/>
</dbReference>
<dbReference type="PANTHER" id="PTHR45648:SF106">
    <property type="entry name" value="ANTHER-SPECIFIC PROLINE-RICH PROTEIN APG"/>
    <property type="match status" value="1"/>
</dbReference>
<dbReference type="GO" id="GO:0016042">
    <property type="term" value="P:lipid catabolic process"/>
    <property type="evidence" value="ECO:0007669"/>
    <property type="project" value="UniProtKB-KW"/>
</dbReference>
<comment type="similarity">
    <text evidence="1">Belongs to the 'GDSL' lipolytic enzyme family.</text>
</comment>
<dbReference type="Proteomes" id="UP001202328">
    <property type="component" value="Unassembled WGS sequence"/>
</dbReference>
<accession>A0AAD4RVL9</accession>
<proteinExistence type="inferred from homology"/>
<dbReference type="PANTHER" id="PTHR45648">
    <property type="entry name" value="GDSL LIPASE/ACYLHYDROLASE FAMILY PROTEIN (AFU_ORTHOLOGUE AFUA_4G14700)"/>
    <property type="match status" value="1"/>
</dbReference>
<dbReference type="CDD" id="cd01837">
    <property type="entry name" value="SGNH_plant_lipase_like"/>
    <property type="match status" value="1"/>
</dbReference>
<dbReference type="InterPro" id="IPR001087">
    <property type="entry name" value="GDSL"/>
</dbReference>
<reference evidence="5" key="1">
    <citation type="submission" date="2022-04" db="EMBL/GenBank/DDBJ databases">
        <title>A functionally conserved STORR gene fusion in Papaver species that diverged 16.8 million years ago.</title>
        <authorList>
            <person name="Catania T."/>
        </authorList>
    </citation>
    <scope>NUCLEOTIDE SEQUENCE</scope>
    <source>
        <strain evidence="5">S-188037</strain>
    </source>
</reference>
<keyword evidence="6" id="KW-1185">Reference proteome</keyword>
<dbReference type="InterPro" id="IPR035669">
    <property type="entry name" value="SGNH_plant_lipase-like"/>
</dbReference>
<protein>
    <recommendedName>
        <fullName evidence="7">GDSL esterase/lipase</fullName>
    </recommendedName>
</protein>
<evidence type="ECO:0000313" key="6">
    <source>
        <dbReference type="Proteomes" id="UP001202328"/>
    </source>
</evidence>
<feature type="transmembrane region" description="Helical" evidence="4">
    <location>
        <begin position="12"/>
        <end position="37"/>
    </location>
</feature>
<dbReference type="AlphaFoldDB" id="A0AAD4RVL9"/>
<keyword evidence="3" id="KW-0442">Lipid degradation</keyword>
<evidence type="ECO:0008006" key="7">
    <source>
        <dbReference type="Google" id="ProtNLM"/>
    </source>
</evidence>
<sequence>MANLVISELHRNLCFSFAFISFIIFAGAQVVPSIIVFGDSLLDVGNNNHLELSLAKANFPYNGVDFPKLWTGRFSNGRNAADFFSEKLRLPTSPPYLSVKKDLLSLKRTRRDSNAAKVVLQNGGISFASGGAGILNETNKIFVQSISLDEQIEFFSGVHGQLEQQLGKSEAESFLAKSVFLIAIGSNDIIGYSKPDSDLPGEFGSPENYMDILMHVFRGQLKRIYDLGARKFAIVGAALTGCCPSLRMQTGKGECNVEANLLSLDFNNRAVSLIEELIKTELLGIKYSFFFTHNLVIDIISQPAEQHGFTEVQTACCGRGDFNAEFACLAPVAELCDKRGSHLFWDLYHPTEAAAKMVIDRFFSATEIKYVFPINGNQLVGIA</sequence>